<keyword evidence="1" id="KW-0472">Membrane</keyword>
<accession>A0AAE1WEN6</accession>
<dbReference type="InterPro" id="IPR016181">
    <property type="entry name" value="Acyl_CoA_acyltransferase"/>
</dbReference>
<gene>
    <name evidence="3" type="ORF">Sango_1965200</name>
</gene>
<feature type="domain" description="N-acetyltransferase" evidence="2">
    <location>
        <begin position="312"/>
        <end position="401"/>
    </location>
</feature>
<organism evidence="3 4">
    <name type="scientific">Sesamum angolense</name>
    <dbReference type="NCBI Taxonomy" id="2727404"/>
    <lineage>
        <taxon>Eukaryota</taxon>
        <taxon>Viridiplantae</taxon>
        <taxon>Streptophyta</taxon>
        <taxon>Embryophyta</taxon>
        <taxon>Tracheophyta</taxon>
        <taxon>Spermatophyta</taxon>
        <taxon>Magnoliopsida</taxon>
        <taxon>eudicotyledons</taxon>
        <taxon>Gunneridae</taxon>
        <taxon>Pentapetalae</taxon>
        <taxon>asterids</taxon>
        <taxon>lamiids</taxon>
        <taxon>Lamiales</taxon>
        <taxon>Pedaliaceae</taxon>
        <taxon>Sesamum</taxon>
    </lineage>
</organism>
<feature type="transmembrane region" description="Helical" evidence="1">
    <location>
        <begin position="94"/>
        <end position="119"/>
    </location>
</feature>
<reference evidence="3" key="2">
    <citation type="journal article" date="2024" name="Plant">
        <title>Genomic evolution and insights into agronomic trait innovations of Sesamum species.</title>
        <authorList>
            <person name="Miao H."/>
            <person name="Wang L."/>
            <person name="Qu L."/>
            <person name="Liu H."/>
            <person name="Sun Y."/>
            <person name="Le M."/>
            <person name="Wang Q."/>
            <person name="Wei S."/>
            <person name="Zheng Y."/>
            <person name="Lin W."/>
            <person name="Duan Y."/>
            <person name="Cao H."/>
            <person name="Xiong S."/>
            <person name="Wang X."/>
            <person name="Wei L."/>
            <person name="Li C."/>
            <person name="Ma Q."/>
            <person name="Ju M."/>
            <person name="Zhao R."/>
            <person name="Li G."/>
            <person name="Mu C."/>
            <person name="Tian Q."/>
            <person name="Mei H."/>
            <person name="Zhang T."/>
            <person name="Gao T."/>
            <person name="Zhang H."/>
        </authorList>
    </citation>
    <scope>NUCLEOTIDE SEQUENCE</scope>
    <source>
        <strain evidence="3">K16</strain>
    </source>
</reference>
<feature type="transmembrane region" description="Helical" evidence="1">
    <location>
        <begin position="37"/>
        <end position="66"/>
    </location>
</feature>
<dbReference type="PANTHER" id="PTHR47426:SF3">
    <property type="entry name" value="GCN5-RELATED N-ACETYLTRANSFERASE 6, CHLOROPLASTIC"/>
    <property type="match status" value="1"/>
</dbReference>
<sequence>MLLQTQAHDENKIMAKISSSCLFFSSSFVVSDATKSILVAILWNITIAVSFRCGVSCFVAVLYPIINSHLDRRGDPISGLGYEDMQTDFWFPHALGWLLNSFWGHAYTIVVFLISVLLFKRPHFSRTLSHGIQVHRSLPKISSSWTMLRSQSAPARKEMLPTPELDKLSPSNIKFDRLQQAGETAIQGHAVEFGQFVAREAQTDEEYWTAAWLRAESQGEDWENDRYAENCKRIFAEQEFSSMKRRYNTHLGEKCKCIVMVNDTSLSVREEDGNVQPSVLESVVGTLDLSVRYFSHGETFPGEQVKSPLFCFINSKASSRYGYIANLCVSRSERRQGIASSMLRFAIFSAKKEGAEKVFVHVYRNNKAAQALYQKMGFEVVDAASSQLTADQVYLLCLEASNYVEDSFFI</sequence>
<dbReference type="InterPro" id="IPR000182">
    <property type="entry name" value="GNAT_dom"/>
</dbReference>
<dbReference type="PANTHER" id="PTHR47426">
    <property type="entry name" value="ACYL-COA N-ACYLTRANSFERASES (NAT) SUPERFAMILY PROTEIN"/>
    <property type="match status" value="1"/>
</dbReference>
<dbReference type="PROSITE" id="PS51186">
    <property type="entry name" value="GNAT"/>
    <property type="match status" value="1"/>
</dbReference>
<evidence type="ECO:0000256" key="1">
    <source>
        <dbReference type="SAM" id="Phobius"/>
    </source>
</evidence>
<dbReference type="Proteomes" id="UP001289374">
    <property type="component" value="Unassembled WGS sequence"/>
</dbReference>
<keyword evidence="1" id="KW-0812">Transmembrane</keyword>
<protein>
    <recommendedName>
        <fullName evidence="2">N-acetyltransferase domain-containing protein</fullName>
    </recommendedName>
</protein>
<comment type="caution">
    <text evidence="3">The sequence shown here is derived from an EMBL/GenBank/DDBJ whole genome shotgun (WGS) entry which is preliminary data.</text>
</comment>
<dbReference type="CDD" id="cd04301">
    <property type="entry name" value="NAT_SF"/>
    <property type="match status" value="1"/>
</dbReference>
<dbReference type="Gene3D" id="3.40.630.30">
    <property type="match status" value="1"/>
</dbReference>
<keyword evidence="1" id="KW-1133">Transmembrane helix</keyword>
<dbReference type="EMBL" id="JACGWL010000011">
    <property type="protein sequence ID" value="KAK4391874.1"/>
    <property type="molecule type" value="Genomic_DNA"/>
</dbReference>
<dbReference type="GO" id="GO:0016747">
    <property type="term" value="F:acyltransferase activity, transferring groups other than amino-acyl groups"/>
    <property type="evidence" value="ECO:0007669"/>
    <property type="project" value="InterPro"/>
</dbReference>
<dbReference type="SUPFAM" id="SSF55729">
    <property type="entry name" value="Acyl-CoA N-acyltransferases (Nat)"/>
    <property type="match status" value="1"/>
</dbReference>
<proteinExistence type="predicted"/>
<name>A0AAE1WEN6_9LAMI</name>
<dbReference type="AlphaFoldDB" id="A0AAE1WEN6"/>
<dbReference type="Pfam" id="PF00583">
    <property type="entry name" value="Acetyltransf_1"/>
    <property type="match status" value="1"/>
</dbReference>
<keyword evidence="4" id="KW-1185">Reference proteome</keyword>
<evidence type="ECO:0000259" key="2">
    <source>
        <dbReference type="PROSITE" id="PS51186"/>
    </source>
</evidence>
<evidence type="ECO:0000313" key="3">
    <source>
        <dbReference type="EMBL" id="KAK4391874.1"/>
    </source>
</evidence>
<reference evidence="3" key="1">
    <citation type="submission" date="2020-06" db="EMBL/GenBank/DDBJ databases">
        <authorList>
            <person name="Li T."/>
            <person name="Hu X."/>
            <person name="Zhang T."/>
            <person name="Song X."/>
            <person name="Zhang H."/>
            <person name="Dai N."/>
            <person name="Sheng W."/>
            <person name="Hou X."/>
            <person name="Wei L."/>
        </authorList>
    </citation>
    <scope>NUCLEOTIDE SEQUENCE</scope>
    <source>
        <strain evidence="3">K16</strain>
        <tissue evidence="3">Leaf</tissue>
    </source>
</reference>
<evidence type="ECO:0000313" key="4">
    <source>
        <dbReference type="Proteomes" id="UP001289374"/>
    </source>
</evidence>
<feature type="transmembrane region" description="Helical" evidence="1">
    <location>
        <begin position="13"/>
        <end position="30"/>
    </location>
</feature>